<dbReference type="PROSITE" id="PS00061">
    <property type="entry name" value="ADH_SHORT"/>
    <property type="match status" value="1"/>
</dbReference>
<dbReference type="AlphaFoldDB" id="A0A9D1I3H8"/>
<proteinExistence type="inferred from homology"/>
<comment type="caution">
    <text evidence="3">The sequence shown here is derived from an EMBL/GenBank/DDBJ whole genome shotgun (WGS) entry which is preliminary data.</text>
</comment>
<dbReference type="Proteomes" id="UP000824090">
    <property type="component" value="Unassembled WGS sequence"/>
</dbReference>
<gene>
    <name evidence="3" type="ORF">IAC50_07045</name>
</gene>
<dbReference type="GO" id="GO:0008206">
    <property type="term" value="P:bile acid metabolic process"/>
    <property type="evidence" value="ECO:0007669"/>
    <property type="project" value="UniProtKB-ARBA"/>
</dbReference>
<dbReference type="InterPro" id="IPR036291">
    <property type="entry name" value="NAD(P)-bd_dom_sf"/>
</dbReference>
<reference evidence="3" key="1">
    <citation type="submission" date="2020-10" db="EMBL/GenBank/DDBJ databases">
        <authorList>
            <person name="Gilroy R."/>
        </authorList>
    </citation>
    <scope>NUCLEOTIDE SEQUENCE</scope>
    <source>
        <strain evidence="3">ChiHcec3-6078</strain>
    </source>
</reference>
<reference evidence="3" key="2">
    <citation type="journal article" date="2021" name="PeerJ">
        <title>Extensive microbial diversity within the chicken gut microbiome revealed by metagenomics and culture.</title>
        <authorList>
            <person name="Gilroy R."/>
            <person name="Ravi A."/>
            <person name="Getino M."/>
            <person name="Pursley I."/>
            <person name="Horton D.L."/>
            <person name="Alikhan N.F."/>
            <person name="Baker D."/>
            <person name="Gharbi K."/>
            <person name="Hall N."/>
            <person name="Watson M."/>
            <person name="Adriaenssens E.M."/>
            <person name="Foster-Nyarko E."/>
            <person name="Jarju S."/>
            <person name="Secka A."/>
            <person name="Antonio M."/>
            <person name="Oren A."/>
            <person name="Chaudhuri R.R."/>
            <person name="La Ragione R."/>
            <person name="Hildebrand F."/>
            <person name="Pallen M.J."/>
        </authorList>
    </citation>
    <scope>NUCLEOTIDE SEQUENCE</scope>
    <source>
        <strain evidence="3">ChiHcec3-6078</strain>
    </source>
</reference>
<dbReference type="GO" id="GO:0048038">
    <property type="term" value="F:quinone binding"/>
    <property type="evidence" value="ECO:0007669"/>
    <property type="project" value="TreeGrafter"/>
</dbReference>
<dbReference type="Gene3D" id="3.40.50.720">
    <property type="entry name" value="NAD(P)-binding Rossmann-like Domain"/>
    <property type="match status" value="1"/>
</dbReference>
<evidence type="ECO:0000313" key="3">
    <source>
        <dbReference type="EMBL" id="HIU26230.1"/>
    </source>
</evidence>
<keyword evidence="2" id="KW-0560">Oxidoreductase</keyword>
<dbReference type="PRINTS" id="PR00081">
    <property type="entry name" value="GDHRDH"/>
</dbReference>
<evidence type="ECO:0000313" key="4">
    <source>
        <dbReference type="Proteomes" id="UP000824090"/>
    </source>
</evidence>
<evidence type="ECO:0000256" key="1">
    <source>
        <dbReference type="ARBA" id="ARBA00006484"/>
    </source>
</evidence>
<dbReference type="PRINTS" id="PR00080">
    <property type="entry name" value="SDRFAMILY"/>
</dbReference>
<name>A0A9D1I3H8_9FIRM</name>
<dbReference type="PANTHER" id="PTHR42760">
    <property type="entry name" value="SHORT-CHAIN DEHYDROGENASES/REDUCTASES FAMILY MEMBER"/>
    <property type="match status" value="1"/>
</dbReference>
<dbReference type="InterPro" id="IPR002347">
    <property type="entry name" value="SDR_fam"/>
</dbReference>
<dbReference type="GO" id="GO:0016616">
    <property type="term" value="F:oxidoreductase activity, acting on the CH-OH group of donors, NAD or NADP as acceptor"/>
    <property type="evidence" value="ECO:0007669"/>
    <property type="project" value="TreeGrafter"/>
</dbReference>
<evidence type="ECO:0000256" key="2">
    <source>
        <dbReference type="ARBA" id="ARBA00023002"/>
    </source>
</evidence>
<accession>A0A9D1I3H8</accession>
<dbReference type="SUPFAM" id="SSF51735">
    <property type="entry name" value="NAD(P)-binding Rossmann-fold domains"/>
    <property type="match status" value="1"/>
</dbReference>
<dbReference type="InterPro" id="IPR020904">
    <property type="entry name" value="Sc_DH/Rdtase_CS"/>
</dbReference>
<dbReference type="Pfam" id="PF13561">
    <property type="entry name" value="adh_short_C2"/>
    <property type="match status" value="1"/>
</dbReference>
<dbReference type="EMBL" id="DVMP01000131">
    <property type="protein sequence ID" value="HIU26230.1"/>
    <property type="molecule type" value="Genomic_DNA"/>
</dbReference>
<organism evidence="3 4">
    <name type="scientific">Candidatus Allocopromorpha excrementigallinarum</name>
    <dbReference type="NCBI Taxonomy" id="2840742"/>
    <lineage>
        <taxon>Bacteria</taxon>
        <taxon>Bacillati</taxon>
        <taxon>Bacillota</taxon>
        <taxon>Clostridia</taxon>
        <taxon>Eubacteriales</taxon>
        <taxon>Eubacteriaceae</taxon>
        <taxon>Eubacteriaceae incertae sedis</taxon>
        <taxon>Candidatus Allocopromorpha</taxon>
    </lineage>
</organism>
<dbReference type="GO" id="GO:0006633">
    <property type="term" value="P:fatty acid biosynthetic process"/>
    <property type="evidence" value="ECO:0007669"/>
    <property type="project" value="TreeGrafter"/>
</dbReference>
<sequence length="259" mass="27695">MKFNHGTAIVTGGAKGNGFGIAEALAESGIKVAVLNRHSPEEAVNRLKAKNKNVIGFTCDISDRTNVEKCVRKVFEAFGSIDILVNNAGVLLYKPFLEMTDEERDYQLDVNIKGTWNVTRSVIPYMLKNSYGRIITVSSVTGEYVADPEAIGYGTSKAALVGFGKCLAMEFVDKGITSNVICPGFIRTPMVESMAAAANPEDPEGELASYAKCIPAGRLGRPEDLGPLVVYLASEESAFMTGSAIVIDGGCILPETKTL</sequence>
<protein>
    <submittedName>
        <fullName evidence="3">SDR family oxidoreductase</fullName>
    </submittedName>
</protein>
<dbReference type="PANTHER" id="PTHR42760:SF133">
    <property type="entry name" value="3-OXOACYL-[ACYL-CARRIER-PROTEIN] REDUCTASE"/>
    <property type="match status" value="1"/>
</dbReference>
<comment type="similarity">
    <text evidence="1">Belongs to the short-chain dehydrogenases/reductases (SDR) family.</text>
</comment>
<dbReference type="FunFam" id="3.40.50.720:FF:000084">
    <property type="entry name" value="Short-chain dehydrogenase reductase"/>
    <property type="match status" value="1"/>
</dbReference>